<dbReference type="AlphaFoldDB" id="A0A8J3R5F0"/>
<evidence type="ECO:0008006" key="3">
    <source>
        <dbReference type="Google" id="ProtNLM"/>
    </source>
</evidence>
<protein>
    <recommendedName>
        <fullName evidence="3">NAD-dependent epimerase/dehydratase domain-containing protein</fullName>
    </recommendedName>
</protein>
<organism evidence="1 2">
    <name type="scientific">Sphaerimonospora thailandensis</name>
    <dbReference type="NCBI Taxonomy" id="795644"/>
    <lineage>
        <taxon>Bacteria</taxon>
        <taxon>Bacillati</taxon>
        <taxon>Actinomycetota</taxon>
        <taxon>Actinomycetes</taxon>
        <taxon>Streptosporangiales</taxon>
        <taxon>Streptosporangiaceae</taxon>
        <taxon>Sphaerimonospora</taxon>
    </lineage>
</organism>
<dbReference type="Proteomes" id="UP000610966">
    <property type="component" value="Unassembled WGS sequence"/>
</dbReference>
<dbReference type="SUPFAM" id="SSF51735">
    <property type="entry name" value="NAD(P)-binding Rossmann-fold domains"/>
    <property type="match status" value="1"/>
</dbReference>
<reference evidence="1" key="1">
    <citation type="submission" date="2021-01" db="EMBL/GenBank/DDBJ databases">
        <title>Whole genome shotgun sequence of Sphaerimonospora thailandensis NBRC 107569.</title>
        <authorList>
            <person name="Komaki H."/>
            <person name="Tamura T."/>
        </authorList>
    </citation>
    <scope>NUCLEOTIDE SEQUENCE</scope>
    <source>
        <strain evidence="1">NBRC 107569</strain>
    </source>
</reference>
<dbReference type="Gene3D" id="3.40.50.720">
    <property type="entry name" value="NAD(P)-binding Rossmann-like Domain"/>
    <property type="match status" value="1"/>
</dbReference>
<sequence>MVSRSRSAANTPRQAAVARRVFEGRTRRYVMTSTIEVYADLDGPPFAEDAIDPTTWPVRIDAPWDDPEYLDRNYGEGKRQAEAVFTRDAAFGFVSVRSAHVLGGADFTGRLDHYVRRIRMGLPVIVHEDPRPSSFIHEREIAEFLAWVAGTGFIGPVNACSHGTLDVRQLCRAIGEAVYAVGTDTSPFSFGRSYAMDNGRAVGLGFAFSHIDEWLPQVVRDVLKKDTLKQEDRTCASA</sequence>
<proteinExistence type="predicted"/>
<keyword evidence="2" id="KW-1185">Reference proteome</keyword>
<comment type="caution">
    <text evidence="1">The sequence shown here is derived from an EMBL/GenBank/DDBJ whole genome shotgun (WGS) entry which is preliminary data.</text>
</comment>
<evidence type="ECO:0000313" key="1">
    <source>
        <dbReference type="EMBL" id="GIH69566.1"/>
    </source>
</evidence>
<name>A0A8J3R5F0_9ACTN</name>
<accession>A0A8J3R5F0</accession>
<dbReference type="InterPro" id="IPR036291">
    <property type="entry name" value="NAD(P)-bd_dom_sf"/>
</dbReference>
<dbReference type="EMBL" id="BOOG01000016">
    <property type="protein sequence ID" value="GIH69566.1"/>
    <property type="molecule type" value="Genomic_DNA"/>
</dbReference>
<gene>
    <name evidence="1" type="ORF">Mth01_18190</name>
</gene>
<evidence type="ECO:0000313" key="2">
    <source>
        <dbReference type="Proteomes" id="UP000610966"/>
    </source>
</evidence>